<evidence type="ECO:0000313" key="2">
    <source>
        <dbReference type="Proteomes" id="UP000615446"/>
    </source>
</evidence>
<protein>
    <submittedName>
        <fullName evidence="1">Uncharacterized protein</fullName>
    </submittedName>
</protein>
<accession>A0A8H3LWT6</accession>
<comment type="caution">
    <text evidence="1">The sequence shown here is derived from an EMBL/GenBank/DDBJ whole genome shotgun (WGS) entry which is preliminary data.</text>
</comment>
<organism evidence="1 2">
    <name type="scientific">Rhizophagus clarus</name>
    <dbReference type="NCBI Taxonomy" id="94130"/>
    <lineage>
        <taxon>Eukaryota</taxon>
        <taxon>Fungi</taxon>
        <taxon>Fungi incertae sedis</taxon>
        <taxon>Mucoromycota</taxon>
        <taxon>Glomeromycotina</taxon>
        <taxon>Glomeromycetes</taxon>
        <taxon>Glomerales</taxon>
        <taxon>Glomeraceae</taxon>
        <taxon>Rhizophagus</taxon>
    </lineage>
</organism>
<dbReference type="OrthoDB" id="2367283at2759"/>
<sequence>MASEETEEEVPKPKSVKIKKKDIATNRIPKESKLDEKEKMISEIMMQLKDKYVCNFHNHKHCFMKDGRHLFLSNVSFSINNTNFEIPSNHAIFSMLHSVKPSSCNSSNLNSNDNFSLPISNIVQNYITEVLFMNEFLEELDRKYGANKFICYLQKFEKEEIQVNHLFRLSDAEYNIVGILKIGIRKTLRDESKKFEI</sequence>
<dbReference type="AlphaFoldDB" id="A0A8H3LWT6"/>
<gene>
    <name evidence="1" type="ORF">RCL2_001943300</name>
</gene>
<proteinExistence type="predicted"/>
<reference evidence="1" key="1">
    <citation type="submission" date="2019-10" db="EMBL/GenBank/DDBJ databases">
        <title>Conservation and host-specific expression of non-tandemly repeated heterogenous ribosome RNA gene in arbuscular mycorrhizal fungi.</title>
        <authorList>
            <person name="Maeda T."/>
            <person name="Kobayashi Y."/>
            <person name="Nakagawa T."/>
            <person name="Ezawa T."/>
            <person name="Yamaguchi K."/>
            <person name="Bino T."/>
            <person name="Nishimoto Y."/>
            <person name="Shigenobu S."/>
            <person name="Kawaguchi M."/>
        </authorList>
    </citation>
    <scope>NUCLEOTIDE SEQUENCE</scope>
    <source>
        <strain evidence="1">HR1</strain>
    </source>
</reference>
<name>A0A8H3LWT6_9GLOM</name>
<dbReference type="Proteomes" id="UP000615446">
    <property type="component" value="Unassembled WGS sequence"/>
</dbReference>
<evidence type="ECO:0000313" key="1">
    <source>
        <dbReference type="EMBL" id="GES92669.1"/>
    </source>
</evidence>
<dbReference type="EMBL" id="BLAL01000215">
    <property type="protein sequence ID" value="GES92669.1"/>
    <property type="molecule type" value="Genomic_DNA"/>
</dbReference>